<gene>
    <name evidence="2" type="ORF">FA15DRAFT_92240</name>
</gene>
<evidence type="ECO:0000256" key="1">
    <source>
        <dbReference type="SAM" id="MobiDB-lite"/>
    </source>
</evidence>
<evidence type="ECO:0000313" key="2">
    <source>
        <dbReference type="EMBL" id="TFK21200.1"/>
    </source>
</evidence>
<reference evidence="2 3" key="1">
    <citation type="journal article" date="2019" name="Nat. Ecol. Evol.">
        <title>Megaphylogeny resolves global patterns of mushroom evolution.</title>
        <authorList>
            <person name="Varga T."/>
            <person name="Krizsan K."/>
            <person name="Foldi C."/>
            <person name="Dima B."/>
            <person name="Sanchez-Garcia M."/>
            <person name="Sanchez-Ramirez S."/>
            <person name="Szollosi G.J."/>
            <person name="Szarkandi J.G."/>
            <person name="Papp V."/>
            <person name="Albert L."/>
            <person name="Andreopoulos W."/>
            <person name="Angelini C."/>
            <person name="Antonin V."/>
            <person name="Barry K.W."/>
            <person name="Bougher N.L."/>
            <person name="Buchanan P."/>
            <person name="Buyck B."/>
            <person name="Bense V."/>
            <person name="Catcheside P."/>
            <person name="Chovatia M."/>
            <person name="Cooper J."/>
            <person name="Damon W."/>
            <person name="Desjardin D."/>
            <person name="Finy P."/>
            <person name="Geml J."/>
            <person name="Haridas S."/>
            <person name="Hughes K."/>
            <person name="Justo A."/>
            <person name="Karasinski D."/>
            <person name="Kautmanova I."/>
            <person name="Kiss B."/>
            <person name="Kocsube S."/>
            <person name="Kotiranta H."/>
            <person name="LaButti K.M."/>
            <person name="Lechner B.E."/>
            <person name="Liimatainen K."/>
            <person name="Lipzen A."/>
            <person name="Lukacs Z."/>
            <person name="Mihaltcheva S."/>
            <person name="Morgado L.N."/>
            <person name="Niskanen T."/>
            <person name="Noordeloos M.E."/>
            <person name="Ohm R.A."/>
            <person name="Ortiz-Santana B."/>
            <person name="Ovrebo C."/>
            <person name="Racz N."/>
            <person name="Riley R."/>
            <person name="Savchenko A."/>
            <person name="Shiryaev A."/>
            <person name="Soop K."/>
            <person name="Spirin V."/>
            <person name="Szebenyi C."/>
            <person name="Tomsovsky M."/>
            <person name="Tulloss R.E."/>
            <person name="Uehling J."/>
            <person name="Grigoriev I.V."/>
            <person name="Vagvolgyi C."/>
            <person name="Papp T."/>
            <person name="Martin F.M."/>
            <person name="Miettinen O."/>
            <person name="Hibbett D.S."/>
            <person name="Nagy L.G."/>
        </authorList>
    </citation>
    <scope>NUCLEOTIDE SEQUENCE [LARGE SCALE GENOMIC DNA]</scope>
    <source>
        <strain evidence="2 3">CBS 121175</strain>
    </source>
</reference>
<accession>A0A5C3KLM0</accession>
<organism evidence="2 3">
    <name type="scientific">Coprinopsis marcescibilis</name>
    <name type="common">Agaric fungus</name>
    <name type="synonym">Psathyrella marcescibilis</name>
    <dbReference type="NCBI Taxonomy" id="230819"/>
    <lineage>
        <taxon>Eukaryota</taxon>
        <taxon>Fungi</taxon>
        <taxon>Dikarya</taxon>
        <taxon>Basidiomycota</taxon>
        <taxon>Agaricomycotina</taxon>
        <taxon>Agaricomycetes</taxon>
        <taxon>Agaricomycetidae</taxon>
        <taxon>Agaricales</taxon>
        <taxon>Agaricineae</taxon>
        <taxon>Psathyrellaceae</taxon>
        <taxon>Coprinopsis</taxon>
    </lineage>
</organism>
<keyword evidence="3" id="KW-1185">Reference proteome</keyword>
<feature type="compositionally biased region" description="Polar residues" evidence="1">
    <location>
        <begin position="144"/>
        <end position="156"/>
    </location>
</feature>
<feature type="compositionally biased region" description="Basic and acidic residues" evidence="1">
    <location>
        <begin position="44"/>
        <end position="61"/>
    </location>
</feature>
<dbReference type="Proteomes" id="UP000307440">
    <property type="component" value="Unassembled WGS sequence"/>
</dbReference>
<feature type="compositionally biased region" description="Basic and acidic residues" evidence="1">
    <location>
        <begin position="25"/>
        <end position="36"/>
    </location>
</feature>
<feature type="compositionally biased region" description="Basic and acidic residues" evidence="1">
    <location>
        <begin position="1"/>
        <end position="14"/>
    </location>
</feature>
<evidence type="ECO:0000313" key="3">
    <source>
        <dbReference type="Proteomes" id="UP000307440"/>
    </source>
</evidence>
<sequence length="168" mass="19730">MMEREVPGLKDTKNGKKHSLAPRPPARDLAADFLEQRKRRKEAARKEKERQDKEKRPVENHVDDEDSNSSDGDPEDRHSPQRQGSQLLRPALKKRAPEVTEDDADPRGKKKQKPAQTRNRIIKTTKKIQMMPVMVKKSMETRRQSTQGRRTNTTRSFPRWLPTRWTMR</sequence>
<dbReference type="EMBL" id="ML210275">
    <property type="protein sequence ID" value="TFK21200.1"/>
    <property type="molecule type" value="Genomic_DNA"/>
</dbReference>
<protein>
    <submittedName>
        <fullName evidence="2">Uncharacterized protein</fullName>
    </submittedName>
</protein>
<dbReference type="AlphaFoldDB" id="A0A5C3KLM0"/>
<feature type="region of interest" description="Disordered" evidence="1">
    <location>
        <begin position="1"/>
        <end position="168"/>
    </location>
</feature>
<proteinExistence type="predicted"/>
<name>A0A5C3KLM0_COPMA</name>
<feature type="compositionally biased region" description="Acidic residues" evidence="1">
    <location>
        <begin position="62"/>
        <end position="74"/>
    </location>
</feature>